<accession>A0A6J5KY63</accession>
<name>A0A6J5KY63_9CAUD</name>
<organism evidence="1">
    <name type="scientific">uncultured Caudovirales phage</name>
    <dbReference type="NCBI Taxonomy" id="2100421"/>
    <lineage>
        <taxon>Viruses</taxon>
        <taxon>Duplodnaviria</taxon>
        <taxon>Heunggongvirae</taxon>
        <taxon>Uroviricota</taxon>
        <taxon>Caudoviricetes</taxon>
        <taxon>Peduoviridae</taxon>
        <taxon>Maltschvirus</taxon>
        <taxon>Maltschvirus maltsch</taxon>
    </lineage>
</organism>
<reference evidence="1" key="1">
    <citation type="submission" date="2020-04" db="EMBL/GenBank/DDBJ databases">
        <authorList>
            <person name="Chiriac C."/>
            <person name="Salcher M."/>
            <person name="Ghai R."/>
            <person name="Kavagutti S V."/>
        </authorList>
    </citation>
    <scope>NUCLEOTIDE SEQUENCE</scope>
</reference>
<gene>
    <name evidence="1" type="ORF">UFOVP84_170</name>
</gene>
<dbReference type="EMBL" id="LR796208">
    <property type="protein sequence ID" value="CAB4127404.1"/>
    <property type="molecule type" value="Genomic_DNA"/>
</dbReference>
<protein>
    <submittedName>
        <fullName evidence="1">Uncharacterized protein</fullName>
    </submittedName>
</protein>
<evidence type="ECO:0000313" key="1">
    <source>
        <dbReference type="EMBL" id="CAB4127404.1"/>
    </source>
</evidence>
<proteinExistence type="predicted"/>
<sequence length="379" mass="42715">MAIPKKVEKSDSFVEAKKNRAEKRRERVRSLESKFKGGSEPITDILNYDHSLIAAINWYNINVELKEVRTYVNNYLIETDRKKTIAILNSAADYELRSLGFLCRLKSRDQYLSKIHEDRIESTIAKLITTYDIPKEVKVVNTRSRIDRVRESAIQCSEDIESAIDDFVRTKKSDFDISSFLKSKDVSGSVAKEIGSYYASVAKELEEAQTDADLQEGYSNFTKSQLKKFAAFVTTIAKGCSQQIVSSKVRKPRVKKPVPATKIVAKLKFKKEHGELGLKSINPTLLVDCNEIWTYNVKYRRLAVYRAEKSAKLSVKGSSITGFDITTSQQTMLRTPDEFFANTSLAKKALATGMGTIKTKTVTPSGRLSEEIILLGAFK</sequence>